<protein>
    <submittedName>
        <fullName evidence="3">Aldo/keto reductase</fullName>
    </submittedName>
</protein>
<name>A0A652KVQ0_9ACTN</name>
<comment type="caution">
    <text evidence="3">The sequence shown here is derived from an EMBL/GenBank/DDBJ whole genome shotgun (WGS) entry which is preliminary data.</text>
</comment>
<proteinExistence type="predicted"/>
<organism evidence="3">
    <name type="scientific">Streptomyces sp. gb1(2016)</name>
    <dbReference type="NCBI Taxonomy" id="1828321"/>
    <lineage>
        <taxon>Bacteria</taxon>
        <taxon>Bacillati</taxon>
        <taxon>Actinomycetota</taxon>
        <taxon>Actinomycetes</taxon>
        <taxon>Kitasatosporales</taxon>
        <taxon>Streptomycetaceae</taxon>
        <taxon>Streptomyces</taxon>
    </lineage>
</organism>
<dbReference type="AlphaFoldDB" id="A0A652KVQ0"/>
<dbReference type="RefSeq" id="WP_147983925.1">
    <property type="nucleotide sequence ID" value="NZ_RDBM01000035.1"/>
</dbReference>
<evidence type="ECO:0000256" key="1">
    <source>
        <dbReference type="ARBA" id="ARBA00023002"/>
    </source>
</evidence>
<dbReference type="InterPro" id="IPR050523">
    <property type="entry name" value="AKR_Detox_Biosynth"/>
</dbReference>
<dbReference type="GO" id="GO:0016491">
    <property type="term" value="F:oxidoreductase activity"/>
    <property type="evidence" value="ECO:0007669"/>
    <property type="project" value="UniProtKB-KW"/>
</dbReference>
<dbReference type="Gene3D" id="3.20.20.100">
    <property type="entry name" value="NADP-dependent oxidoreductase domain"/>
    <property type="match status" value="1"/>
</dbReference>
<feature type="domain" description="NADP-dependent oxidoreductase" evidence="2">
    <location>
        <begin position="20"/>
        <end position="321"/>
    </location>
</feature>
<evidence type="ECO:0000313" key="3">
    <source>
        <dbReference type="EMBL" id="TXS27554.1"/>
    </source>
</evidence>
<dbReference type="SUPFAM" id="SSF51430">
    <property type="entry name" value="NAD(P)-linked oxidoreductase"/>
    <property type="match status" value="1"/>
</dbReference>
<gene>
    <name evidence="3" type="ORF">EAO74_16200</name>
</gene>
<accession>A0A652KVQ0</accession>
<dbReference type="FunFam" id="3.20.20.100:FF:000004">
    <property type="entry name" value="Oxidoreductase, aldo/keto reductase"/>
    <property type="match status" value="1"/>
</dbReference>
<dbReference type="CDD" id="cd19080">
    <property type="entry name" value="AKR_AKR9A_9B"/>
    <property type="match status" value="1"/>
</dbReference>
<dbReference type="InterPro" id="IPR023210">
    <property type="entry name" value="NADP_OxRdtase_dom"/>
</dbReference>
<keyword evidence="1" id="KW-0560">Oxidoreductase</keyword>
<sequence>MSLTLDTYRLLGRSGLRVSPLALGAATFGTEWGWGAEQDEARKLFDLYVERGGNFIDTASTYTDGSSERLLGEFTRENRESLVLATKYTTLRRAGDPNSGGPQRKSLFTSVEASLRQLNTDYIDLLYLHVWDHTTPVEEILRGMDDLVRQGKVLYVAICNTPAWQVSRMQTIADLRGWSPLVALQIEYNLTERTGERDLIPMAREMGLGVVPFSPLAGGVLTGKYSRGDLTASGVGDSTRKSVTVATGALTERNFDIADVVKEVAAELGRTPAQVGLAWTLQNPGVTAPVIGARTPAQLEDNLGALEVGFTAAQRERLDRASAIQLGFPHDLLAGDAMRRVTRGDMKIETRR</sequence>
<dbReference type="InterPro" id="IPR036812">
    <property type="entry name" value="NAD(P)_OxRdtase_dom_sf"/>
</dbReference>
<evidence type="ECO:0000259" key="2">
    <source>
        <dbReference type="Pfam" id="PF00248"/>
    </source>
</evidence>
<dbReference type="Pfam" id="PF00248">
    <property type="entry name" value="Aldo_ket_red"/>
    <property type="match status" value="1"/>
</dbReference>
<dbReference type="PANTHER" id="PTHR43364:SF4">
    <property type="entry name" value="NAD(P)-LINKED OXIDOREDUCTASE SUPERFAMILY PROTEIN"/>
    <property type="match status" value="1"/>
</dbReference>
<reference evidence="3" key="1">
    <citation type="submission" date="2018-10" db="EMBL/GenBank/DDBJ databases">
        <authorList>
            <person name="Hariharan J."/>
            <person name="Choudoir M.J."/>
            <person name="Diebold P."/>
            <person name="Panke-Buisse K."/>
            <person name="Campbell A.N."/>
            <person name="Buckley D.H."/>
        </authorList>
    </citation>
    <scope>NUCLEOTIDE SEQUENCE</scope>
    <source>
        <strain evidence="3">Gb1</strain>
    </source>
</reference>
<dbReference type="PANTHER" id="PTHR43364">
    <property type="entry name" value="NADH-SPECIFIC METHYLGLYOXAL REDUCTASE-RELATED"/>
    <property type="match status" value="1"/>
</dbReference>
<dbReference type="EMBL" id="RDBM01000035">
    <property type="protein sequence ID" value="TXS27554.1"/>
    <property type="molecule type" value="Genomic_DNA"/>
</dbReference>
<dbReference type="GO" id="GO:0005829">
    <property type="term" value="C:cytosol"/>
    <property type="evidence" value="ECO:0007669"/>
    <property type="project" value="TreeGrafter"/>
</dbReference>